<feature type="non-terminal residue" evidence="6">
    <location>
        <position position="1"/>
    </location>
</feature>
<keyword evidence="4" id="KW-0511">Multifunctional enzyme</keyword>
<accession>A0ABV1WIH6</accession>
<evidence type="ECO:0000256" key="4">
    <source>
        <dbReference type="ARBA" id="ARBA00023268"/>
    </source>
</evidence>
<gene>
    <name evidence="6" type="ORF">ABT317_45350</name>
</gene>
<evidence type="ECO:0000259" key="5">
    <source>
        <dbReference type="PROSITE" id="PS50075"/>
    </source>
</evidence>
<protein>
    <submittedName>
        <fullName evidence="6">Phosphopantetheine-binding protein</fullName>
    </submittedName>
</protein>
<reference evidence="6 7" key="1">
    <citation type="submission" date="2024-06" db="EMBL/GenBank/DDBJ databases">
        <title>The Natural Products Discovery Center: Release of the First 8490 Sequenced Strains for Exploring Actinobacteria Biosynthetic Diversity.</title>
        <authorList>
            <person name="Kalkreuter E."/>
            <person name="Kautsar S.A."/>
            <person name="Yang D."/>
            <person name="Bader C.D."/>
            <person name="Teijaro C.N."/>
            <person name="Fluegel L."/>
            <person name="Davis C.M."/>
            <person name="Simpson J.R."/>
            <person name="Lauterbach L."/>
            <person name="Steele A.D."/>
            <person name="Gui C."/>
            <person name="Meng S."/>
            <person name="Li G."/>
            <person name="Viehrig K."/>
            <person name="Ye F."/>
            <person name="Su P."/>
            <person name="Kiefer A.F."/>
            <person name="Nichols A."/>
            <person name="Cepeda A.J."/>
            <person name="Yan W."/>
            <person name="Fan B."/>
            <person name="Jiang Y."/>
            <person name="Adhikari A."/>
            <person name="Zheng C.-J."/>
            <person name="Schuster L."/>
            <person name="Cowan T.M."/>
            <person name="Smanski M.J."/>
            <person name="Chevrette M.G."/>
            <person name="De Carvalho L.P.S."/>
            <person name="Shen B."/>
        </authorList>
    </citation>
    <scope>NUCLEOTIDE SEQUENCE [LARGE SCALE GENOMIC DNA]</scope>
    <source>
        <strain evidence="6 7">NPDC000634</strain>
    </source>
</reference>
<dbReference type="InterPro" id="IPR020806">
    <property type="entry name" value="PKS_PP-bd"/>
</dbReference>
<keyword evidence="3" id="KW-0808">Transferase</keyword>
<dbReference type="Gene3D" id="1.10.1200.10">
    <property type="entry name" value="ACP-like"/>
    <property type="match status" value="1"/>
</dbReference>
<evidence type="ECO:0000256" key="1">
    <source>
        <dbReference type="ARBA" id="ARBA00022450"/>
    </source>
</evidence>
<keyword evidence="7" id="KW-1185">Reference proteome</keyword>
<sequence length="189" mass="19481">AGAAQTVSLAARVAGLGPDDAAGVVLDVVRTHVARALGHASGDAIEPDRAFGSLGFDSLAAVELRNQLNAVTGLRLPATLIFDYPTAADVAAYIGKRMTPATAPKSVSTLEEEFARLESALGSLAPADHERLLMADRLRTLAEKISEIPAGEKGAAEEPPNGADSDLVDATADELFAILDDELASPPTL</sequence>
<dbReference type="SMART" id="SM01294">
    <property type="entry name" value="PKS_PP_betabranch"/>
    <property type="match status" value="1"/>
</dbReference>
<dbReference type="PANTHER" id="PTHR43775">
    <property type="entry name" value="FATTY ACID SYNTHASE"/>
    <property type="match status" value="1"/>
</dbReference>
<name>A0ABV1WIH6_9ACTN</name>
<dbReference type="SUPFAM" id="SSF47336">
    <property type="entry name" value="ACP-like"/>
    <property type="match status" value="1"/>
</dbReference>
<comment type="caution">
    <text evidence="6">The sequence shown here is derived from an EMBL/GenBank/DDBJ whole genome shotgun (WGS) entry which is preliminary data.</text>
</comment>
<proteinExistence type="predicted"/>
<dbReference type="InterPro" id="IPR009081">
    <property type="entry name" value="PP-bd_ACP"/>
</dbReference>
<keyword evidence="1" id="KW-0596">Phosphopantetheine</keyword>
<feature type="domain" description="Carrier" evidence="5">
    <location>
        <begin position="23"/>
        <end position="98"/>
    </location>
</feature>
<dbReference type="InterPro" id="IPR036736">
    <property type="entry name" value="ACP-like_sf"/>
</dbReference>
<dbReference type="SMART" id="SM00823">
    <property type="entry name" value="PKS_PP"/>
    <property type="match status" value="1"/>
</dbReference>
<dbReference type="Proteomes" id="UP001458415">
    <property type="component" value="Unassembled WGS sequence"/>
</dbReference>
<dbReference type="Pfam" id="PF00550">
    <property type="entry name" value="PP-binding"/>
    <property type="match status" value="1"/>
</dbReference>
<keyword evidence="2" id="KW-0597">Phosphoprotein</keyword>
<dbReference type="PANTHER" id="PTHR43775:SF51">
    <property type="entry name" value="INACTIVE PHENOLPHTHIOCEROL SYNTHESIS POLYKETIDE SYNTHASE TYPE I PKS1-RELATED"/>
    <property type="match status" value="1"/>
</dbReference>
<evidence type="ECO:0000256" key="2">
    <source>
        <dbReference type="ARBA" id="ARBA00022553"/>
    </source>
</evidence>
<dbReference type="PROSITE" id="PS50075">
    <property type="entry name" value="CARRIER"/>
    <property type="match status" value="1"/>
</dbReference>
<evidence type="ECO:0000313" key="7">
    <source>
        <dbReference type="Proteomes" id="UP001458415"/>
    </source>
</evidence>
<evidence type="ECO:0000313" key="6">
    <source>
        <dbReference type="EMBL" id="MER6983990.1"/>
    </source>
</evidence>
<organism evidence="6 7">
    <name type="scientific">Streptomyces carpinensis</name>
    <dbReference type="NCBI Taxonomy" id="66369"/>
    <lineage>
        <taxon>Bacteria</taxon>
        <taxon>Bacillati</taxon>
        <taxon>Actinomycetota</taxon>
        <taxon>Actinomycetes</taxon>
        <taxon>Kitasatosporales</taxon>
        <taxon>Streptomycetaceae</taxon>
        <taxon>Streptomyces</taxon>
    </lineage>
</organism>
<dbReference type="InterPro" id="IPR006162">
    <property type="entry name" value="Ppantetheine_attach_site"/>
</dbReference>
<evidence type="ECO:0000256" key="3">
    <source>
        <dbReference type="ARBA" id="ARBA00022679"/>
    </source>
</evidence>
<dbReference type="EMBL" id="JBEPCU010001603">
    <property type="protein sequence ID" value="MER6983990.1"/>
    <property type="molecule type" value="Genomic_DNA"/>
</dbReference>
<dbReference type="PROSITE" id="PS00012">
    <property type="entry name" value="PHOSPHOPANTETHEINE"/>
    <property type="match status" value="1"/>
</dbReference>
<dbReference type="InterPro" id="IPR050091">
    <property type="entry name" value="PKS_NRPS_Biosynth_Enz"/>
</dbReference>